<sequence>MSKRLSGWTKPPKTKQRTKSTFKFLPAMERSVLREGFTVILLFIYTPWGLQSSPPDRTDLYLNSTKSTWEDASRSCSLVGSDGSPSYDINVEEIPFYWSRPQENTFYWIGAVANFTPWFELLGCQMIVPWQTVSKLTDLSLVIGPVADCYKQCNNHFGVNETHCYCPSKLNGNLTNYTCGLKRFSYFKTRTDVIVGKKNTDSNFDQYQFAMYKVLDNIKHTTKADTLDECLIKNTTTGEMTTRPCDTTVQVKLGLTVSCGVSLWRDPGPDSGLPTHAAVSSGGPPVEMECRTMREKLRHVVMVVAVVWGILPLWGLLASQPDIKGLYIGPSTKTWKDASRSCSLVGSDRSPSYDVNAQEIPVLGSRYRGGRPQAGTLYWIGATATFTPWFELLGCQMIVPSQTVNTLTNLSLVIGPVADCYKQCNNHFGVNETHCYCRSTLKGKYSSYTCGLSRFSHFKTDVIGKRNTDSKFDSYYQFAMYKVLDNNKLTTKADTLEECLINTTTGEMTTRPCDTADSSGQTWIDSVLRGLPLEGPGPGQWTPYTRRRLLRWTPGNENIQKRTTCVSWWRNNQTDEIALRPCNEIHAYICQIKNDSITSASTTTSPSIGTESRDRTDNTVMKSRDITPTLLPNNVNVVFEDCHPRYKGAMFLSS</sequence>
<name>A0A8B8CE53_CRAVI</name>
<gene>
    <name evidence="4" type="primary">LOC111117937</name>
</gene>
<evidence type="ECO:0000256" key="1">
    <source>
        <dbReference type="SAM" id="MobiDB-lite"/>
    </source>
</evidence>
<evidence type="ECO:0000313" key="4">
    <source>
        <dbReference type="RefSeq" id="XP_022312886.1"/>
    </source>
</evidence>
<dbReference type="RefSeq" id="XP_022312886.1">
    <property type="nucleotide sequence ID" value="XM_022457178.1"/>
</dbReference>
<accession>A0A8B8CE53</accession>
<keyword evidence="2" id="KW-0812">Transmembrane</keyword>
<dbReference type="AlphaFoldDB" id="A0A8B8CE53"/>
<dbReference type="KEGG" id="cvn:111117937"/>
<dbReference type="GeneID" id="111117937"/>
<keyword evidence="2" id="KW-0472">Membrane</keyword>
<evidence type="ECO:0000256" key="2">
    <source>
        <dbReference type="SAM" id="Phobius"/>
    </source>
</evidence>
<feature type="region of interest" description="Disordered" evidence="1">
    <location>
        <begin position="599"/>
        <end position="618"/>
    </location>
</feature>
<organism evidence="3 4">
    <name type="scientific">Crassostrea virginica</name>
    <name type="common">Eastern oyster</name>
    <dbReference type="NCBI Taxonomy" id="6565"/>
    <lineage>
        <taxon>Eukaryota</taxon>
        <taxon>Metazoa</taxon>
        <taxon>Spiralia</taxon>
        <taxon>Lophotrochozoa</taxon>
        <taxon>Mollusca</taxon>
        <taxon>Bivalvia</taxon>
        <taxon>Autobranchia</taxon>
        <taxon>Pteriomorphia</taxon>
        <taxon>Ostreida</taxon>
        <taxon>Ostreoidea</taxon>
        <taxon>Ostreidae</taxon>
        <taxon>Crassostrea</taxon>
    </lineage>
</organism>
<keyword evidence="2" id="KW-1133">Transmembrane helix</keyword>
<feature type="compositionally biased region" description="Low complexity" evidence="1">
    <location>
        <begin position="599"/>
        <end position="610"/>
    </location>
</feature>
<dbReference type="Proteomes" id="UP000694844">
    <property type="component" value="Chromosome 2"/>
</dbReference>
<proteinExistence type="predicted"/>
<keyword evidence="3" id="KW-1185">Reference proteome</keyword>
<protein>
    <submittedName>
        <fullName evidence="4">Uncharacterized protein LOC111117937</fullName>
    </submittedName>
</protein>
<evidence type="ECO:0000313" key="3">
    <source>
        <dbReference type="Proteomes" id="UP000694844"/>
    </source>
</evidence>
<reference evidence="4" key="1">
    <citation type="submission" date="2025-08" db="UniProtKB">
        <authorList>
            <consortium name="RefSeq"/>
        </authorList>
    </citation>
    <scope>IDENTIFICATION</scope>
    <source>
        <tissue evidence="4">Whole sample</tissue>
    </source>
</reference>
<dbReference type="OrthoDB" id="6205647at2759"/>
<feature type="transmembrane region" description="Helical" evidence="2">
    <location>
        <begin position="297"/>
        <end position="317"/>
    </location>
</feature>